<dbReference type="Proteomes" id="UP000308197">
    <property type="component" value="Unassembled WGS sequence"/>
</dbReference>
<dbReference type="InParanoid" id="A0A5C3P2D6"/>
<evidence type="ECO:0000256" key="1">
    <source>
        <dbReference type="SAM" id="MobiDB-lite"/>
    </source>
</evidence>
<organism evidence="2 3">
    <name type="scientific">Polyporus arcularius HHB13444</name>
    <dbReference type="NCBI Taxonomy" id="1314778"/>
    <lineage>
        <taxon>Eukaryota</taxon>
        <taxon>Fungi</taxon>
        <taxon>Dikarya</taxon>
        <taxon>Basidiomycota</taxon>
        <taxon>Agaricomycotina</taxon>
        <taxon>Agaricomycetes</taxon>
        <taxon>Polyporales</taxon>
        <taxon>Polyporaceae</taxon>
        <taxon>Polyporus</taxon>
    </lineage>
</organism>
<keyword evidence="3" id="KW-1185">Reference proteome</keyword>
<evidence type="ECO:0000313" key="2">
    <source>
        <dbReference type="EMBL" id="TFK82788.1"/>
    </source>
</evidence>
<feature type="region of interest" description="Disordered" evidence="1">
    <location>
        <begin position="76"/>
        <end position="104"/>
    </location>
</feature>
<reference evidence="2 3" key="1">
    <citation type="journal article" date="2019" name="Nat. Ecol. Evol.">
        <title>Megaphylogeny resolves global patterns of mushroom evolution.</title>
        <authorList>
            <person name="Varga T."/>
            <person name="Krizsan K."/>
            <person name="Foldi C."/>
            <person name="Dima B."/>
            <person name="Sanchez-Garcia M."/>
            <person name="Sanchez-Ramirez S."/>
            <person name="Szollosi G.J."/>
            <person name="Szarkandi J.G."/>
            <person name="Papp V."/>
            <person name="Albert L."/>
            <person name="Andreopoulos W."/>
            <person name="Angelini C."/>
            <person name="Antonin V."/>
            <person name="Barry K.W."/>
            <person name="Bougher N.L."/>
            <person name="Buchanan P."/>
            <person name="Buyck B."/>
            <person name="Bense V."/>
            <person name="Catcheside P."/>
            <person name="Chovatia M."/>
            <person name="Cooper J."/>
            <person name="Damon W."/>
            <person name="Desjardin D."/>
            <person name="Finy P."/>
            <person name="Geml J."/>
            <person name="Haridas S."/>
            <person name="Hughes K."/>
            <person name="Justo A."/>
            <person name="Karasinski D."/>
            <person name="Kautmanova I."/>
            <person name="Kiss B."/>
            <person name="Kocsube S."/>
            <person name="Kotiranta H."/>
            <person name="LaButti K.M."/>
            <person name="Lechner B.E."/>
            <person name="Liimatainen K."/>
            <person name="Lipzen A."/>
            <person name="Lukacs Z."/>
            <person name="Mihaltcheva S."/>
            <person name="Morgado L.N."/>
            <person name="Niskanen T."/>
            <person name="Noordeloos M.E."/>
            <person name="Ohm R.A."/>
            <person name="Ortiz-Santana B."/>
            <person name="Ovrebo C."/>
            <person name="Racz N."/>
            <person name="Riley R."/>
            <person name="Savchenko A."/>
            <person name="Shiryaev A."/>
            <person name="Soop K."/>
            <person name="Spirin V."/>
            <person name="Szebenyi C."/>
            <person name="Tomsovsky M."/>
            <person name="Tulloss R.E."/>
            <person name="Uehling J."/>
            <person name="Grigoriev I.V."/>
            <person name="Vagvolgyi C."/>
            <person name="Papp T."/>
            <person name="Martin F.M."/>
            <person name="Miettinen O."/>
            <person name="Hibbett D.S."/>
            <person name="Nagy L.G."/>
        </authorList>
    </citation>
    <scope>NUCLEOTIDE SEQUENCE [LARGE SCALE GENOMIC DNA]</scope>
    <source>
        <strain evidence="2 3">HHB13444</strain>
    </source>
</reference>
<sequence>MLIGRKSAVLLDARTHGPSRQSRWVVWHEQHTQFVLVVGDASWISGQQRLWARSTPQDPHACPPFLHCETRVRHPQPLRPTRRSRDLQIGGPGTRPERDAMDTAGRFSSNPACGVIHRHTPTRQSWCAPKTCRTGERSRHRVIATCIVSSASIPRPAVKLCVRLPDTDRLPQSAYHRIFDRTFAHPGSCPPGHEVSEDERH</sequence>
<evidence type="ECO:0000313" key="3">
    <source>
        <dbReference type="Proteomes" id="UP000308197"/>
    </source>
</evidence>
<protein>
    <submittedName>
        <fullName evidence="2">Uncharacterized protein</fullName>
    </submittedName>
</protein>
<dbReference type="EMBL" id="ML211450">
    <property type="protein sequence ID" value="TFK82788.1"/>
    <property type="molecule type" value="Genomic_DNA"/>
</dbReference>
<dbReference type="AlphaFoldDB" id="A0A5C3P2D6"/>
<accession>A0A5C3P2D6</accession>
<name>A0A5C3P2D6_9APHY</name>
<proteinExistence type="predicted"/>
<gene>
    <name evidence="2" type="ORF">K466DRAFT_286487</name>
</gene>